<evidence type="ECO:0000256" key="9">
    <source>
        <dbReference type="ARBA" id="ARBA00023014"/>
    </source>
</evidence>
<evidence type="ECO:0000313" key="12">
    <source>
        <dbReference type="EMBL" id="SUI62986.1"/>
    </source>
</evidence>
<evidence type="ECO:0000259" key="11">
    <source>
        <dbReference type="Pfam" id="PF07992"/>
    </source>
</evidence>
<dbReference type="GO" id="GO:0016491">
    <property type="term" value="F:oxidoreductase activity"/>
    <property type="evidence" value="ECO:0007669"/>
    <property type="project" value="UniProtKB-KW"/>
</dbReference>
<accession>A0A379ZIZ9</accession>
<dbReference type="InterPro" id="IPR001155">
    <property type="entry name" value="OxRdtase_FMN_N"/>
</dbReference>
<feature type="domain" description="NADH:flavin oxidoreductase/NADH oxidase N-terminal" evidence="10">
    <location>
        <begin position="4"/>
        <end position="335"/>
    </location>
</feature>
<dbReference type="AlphaFoldDB" id="A0A379ZIZ9"/>
<keyword evidence="6" id="KW-0479">Metal-binding</keyword>
<sequence length="640" mass="69902">MFKKLFTPGRIGKLTLENRMIVTSISTLTATDEGYATEQLMAYLERKAQGGWAMIITEYYAIAPHVGFFPRALGIWNDDLIKNHSELTRRVHSAGAKIAAQISHAGREIYRDHPRENAVSSSALKDVYGEFRPREITLPEIKKIVSQYGDTAKNLKKANFDAVEIYAAHGFLISNFLSKYTNHRTDEYGGSLRDRMRFLEEIVKDVRSKVGADFPVLVRLSTKEFVPGGLSLAETRVIVKRMEELGIDAINCSQGIVTVSNNIVEPFQVGNAPFVDIAEEIKKIVSIPVITTGRINDADLAETTLLAGKSDFIGMARASLADPDLPKKVLAGRWDEIRHCIGCNQGCIGNNMRGEVCRCMVNPEINREYLLDLNPAVEKKNVTIIGGGIAGCEAAIAAARKGHNVTLHEKSDRLGGTWLIASLPLSKGELVSLVKWQISEMKRLNIHLCVNSSPTVEEIVASCPDKVIIATGSQPILPPIKGIESKIVVQANKILTQDAPFGENVVVIGGGSVGVETAEYMAFCGSSITLVEMRNEILPGLERETKIGLKEAIRHYRMNVIKSAKVVGIGEDHVIIEKNGKQITLDEVDTLVVAAGSRSINLLETPLREAGLLTQVIGDAKQVRNGLAAMHEGYLAGYGV</sequence>
<keyword evidence="5" id="KW-0288">FMN</keyword>
<protein>
    <submittedName>
        <fullName evidence="12">NADH oxidase</fullName>
        <ecNumber evidence="12">1.-.-.-</ecNumber>
    </submittedName>
</protein>
<dbReference type="PANTHER" id="PTHR42917">
    <property type="entry name" value="2,4-DIENOYL-COA REDUCTASE"/>
    <property type="match status" value="1"/>
</dbReference>
<dbReference type="InterPro" id="IPR036188">
    <property type="entry name" value="FAD/NAD-bd_sf"/>
</dbReference>
<dbReference type="Gene3D" id="3.50.50.60">
    <property type="entry name" value="FAD/NAD(P)-binding domain"/>
    <property type="match status" value="1"/>
</dbReference>
<dbReference type="Pfam" id="PF00724">
    <property type="entry name" value="Oxidored_FMN"/>
    <property type="match status" value="1"/>
</dbReference>
<dbReference type="CDD" id="cd02803">
    <property type="entry name" value="OYE_like_FMN_family"/>
    <property type="match status" value="1"/>
</dbReference>
<evidence type="ECO:0000313" key="13">
    <source>
        <dbReference type="Proteomes" id="UP000255529"/>
    </source>
</evidence>
<dbReference type="GO" id="GO:0051536">
    <property type="term" value="F:iron-sulfur cluster binding"/>
    <property type="evidence" value="ECO:0007669"/>
    <property type="project" value="UniProtKB-KW"/>
</dbReference>
<evidence type="ECO:0000256" key="8">
    <source>
        <dbReference type="ARBA" id="ARBA00023004"/>
    </source>
</evidence>
<dbReference type="EC" id="1.-.-.-" evidence="12"/>
<dbReference type="PANTHER" id="PTHR42917:SF2">
    <property type="entry name" value="2,4-DIENOYL-COA REDUCTASE [(2E)-ENOYL-COA-PRODUCING]"/>
    <property type="match status" value="1"/>
</dbReference>
<dbReference type="PRINTS" id="PR00368">
    <property type="entry name" value="FADPNR"/>
</dbReference>
<dbReference type="InterPro" id="IPR023753">
    <property type="entry name" value="FAD/NAD-binding_dom"/>
</dbReference>
<dbReference type="GO" id="GO:0046872">
    <property type="term" value="F:metal ion binding"/>
    <property type="evidence" value="ECO:0007669"/>
    <property type="project" value="UniProtKB-KW"/>
</dbReference>
<dbReference type="Proteomes" id="UP000255529">
    <property type="component" value="Unassembled WGS sequence"/>
</dbReference>
<dbReference type="Gene3D" id="3.40.50.720">
    <property type="entry name" value="NAD(P)-binding Rossmann-like Domain"/>
    <property type="match status" value="1"/>
</dbReference>
<dbReference type="SUPFAM" id="SSF51395">
    <property type="entry name" value="FMN-linked oxidoreductases"/>
    <property type="match status" value="1"/>
</dbReference>
<proteinExistence type="inferred from homology"/>
<dbReference type="Gene3D" id="3.20.20.70">
    <property type="entry name" value="Aldolase class I"/>
    <property type="match status" value="1"/>
</dbReference>
<evidence type="ECO:0000256" key="5">
    <source>
        <dbReference type="ARBA" id="ARBA00022643"/>
    </source>
</evidence>
<feature type="domain" description="FAD/NAD(P)-binding" evidence="11">
    <location>
        <begin position="381"/>
        <end position="612"/>
    </location>
</feature>
<gene>
    <name evidence="12" type="ORF">NCTC11544_02547</name>
</gene>
<keyword evidence="4" id="KW-0285">Flavoprotein</keyword>
<evidence type="ECO:0000256" key="4">
    <source>
        <dbReference type="ARBA" id="ARBA00022630"/>
    </source>
</evidence>
<evidence type="ECO:0000256" key="7">
    <source>
        <dbReference type="ARBA" id="ARBA00023002"/>
    </source>
</evidence>
<dbReference type="EMBL" id="UGYN01000002">
    <property type="protein sequence ID" value="SUI62986.1"/>
    <property type="molecule type" value="Genomic_DNA"/>
</dbReference>
<organism evidence="12 13">
    <name type="scientific">Serratia quinivorans</name>
    <dbReference type="NCBI Taxonomy" id="137545"/>
    <lineage>
        <taxon>Bacteria</taxon>
        <taxon>Pseudomonadati</taxon>
        <taxon>Pseudomonadota</taxon>
        <taxon>Gammaproteobacteria</taxon>
        <taxon>Enterobacterales</taxon>
        <taxon>Yersiniaceae</taxon>
        <taxon>Serratia</taxon>
    </lineage>
</organism>
<dbReference type="InterPro" id="IPR013785">
    <property type="entry name" value="Aldolase_TIM"/>
</dbReference>
<dbReference type="SUPFAM" id="SSF51905">
    <property type="entry name" value="FAD/NAD(P)-binding domain"/>
    <property type="match status" value="1"/>
</dbReference>
<keyword evidence="7 12" id="KW-0560">Oxidoreductase</keyword>
<keyword evidence="9" id="KW-0411">Iron-sulfur</keyword>
<comment type="cofactor">
    <cofactor evidence="1">
        <name>FMN</name>
        <dbReference type="ChEBI" id="CHEBI:58210"/>
    </cofactor>
</comment>
<dbReference type="GO" id="GO:0010181">
    <property type="term" value="F:FMN binding"/>
    <property type="evidence" value="ECO:0007669"/>
    <property type="project" value="InterPro"/>
</dbReference>
<evidence type="ECO:0000256" key="1">
    <source>
        <dbReference type="ARBA" id="ARBA00001917"/>
    </source>
</evidence>
<keyword evidence="8" id="KW-0408">Iron</keyword>
<dbReference type="PRINTS" id="PR00469">
    <property type="entry name" value="PNDRDTASEII"/>
</dbReference>
<evidence type="ECO:0000256" key="6">
    <source>
        <dbReference type="ARBA" id="ARBA00022723"/>
    </source>
</evidence>
<evidence type="ECO:0000256" key="3">
    <source>
        <dbReference type="ARBA" id="ARBA00011048"/>
    </source>
</evidence>
<comment type="similarity">
    <text evidence="3">In the N-terminal section; belongs to the NADH:flavin oxidoreductase/NADH oxidase family.</text>
</comment>
<name>A0A379ZIZ9_9GAMM</name>
<evidence type="ECO:0000259" key="10">
    <source>
        <dbReference type="Pfam" id="PF00724"/>
    </source>
</evidence>
<comment type="cofactor">
    <cofactor evidence="2">
        <name>[4Fe-4S] cluster</name>
        <dbReference type="ChEBI" id="CHEBI:49883"/>
    </cofactor>
</comment>
<dbReference type="RefSeq" id="WP_165366732.1">
    <property type="nucleotide sequence ID" value="NZ_CAMKUF010000006.1"/>
</dbReference>
<reference evidence="12 13" key="1">
    <citation type="submission" date="2018-06" db="EMBL/GenBank/DDBJ databases">
        <authorList>
            <consortium name="Pathogen Informatics"/>
            <person name="Doyle S."/>
        </authorList>
    </citation>
    <scope>NUCLEOTIDE SEQUENCE [LARGE SCALE GENOMIC DNA]</scope>
    <source>
        <strain evidence="12 13">NCTC11544</strain>
    </source>
</reference>
<dbReference type="InterPro" id="IPR051793">
    <property type="entry name" value="NADH:flavin_oxidoreductase"/>
</dbReference>
<dbReference type="Pfam" id="PF07992">
    <property type="entry name" value="Pyr_redox_2"/>
    <property type="match status" value="1"/>
</dbReference>
<evidence type="ECO:0000256" key="2">
    <source>
        <dbReference type="ARBA" id="ARBA00001966"/>
    </source>
</evidence>